<evidence type="ECO:0000313" key="1">
    <source>
        <dbReference type="EMBL" id="KKN16956.1"/>
    </source>
</evidence>
<dbReference type="AlphaFoldDB" id="A0A0F9QUX5"/>
<protein>
    <submittedName>
        <fullName evidence="1">Uncharacterized protein</fullName>
    </submittedName>
</protein>
<comment type="caution">
    <text evidence="1">The sequence shown here is derived from an EMBL/GenBank/DDBJ whole genome shotgun (WGS) entry which is preliminary data.</text>
</comment>
<reference evidence="1" key="1">
    <citation type="journal article" date="2015" name="Nature">
        <title>Complex archaea that bridge the gap between prokaryotes and eukaryotes.</title>
        <authorList>
            <person name="Spang A."/>
            <person name="Saw J.H."/>
            <person name="Jorgensen S.L."/>
            <person name="Zaremba-Niedzwiedzka K."/>
            <person name="Martijn J."/>
            <person name="Lind A.E."/>
            <person name="van Eijk R."/>
            <person name="Schleper C."/>
            <person name="Guy L."/>
            <person name="Ettema T.J."/>
        </authorList>
    </citation>
    <scope>NUCLEOTIDE SEQUENCE</scope>
</reference>
<proteinExistence type="predicted"/>
<gene>
    <name evidence="1" type="ORF">LCGC14_0970730</name>
</gene>
<name>A0A0F9QUX5_9ZZZZ</name>
<accession>A0A0F9QUX5</accession>
<dbReference type="EMBL" id="LAZR01003568">
    <property type="protein sequence ID" value="KKN16956.1"/>
    <property type="molecule type" value="Genomic_DNA"/>
</dbReference>
<sequence length="95" mass="10963">MRGQLTDEIQGLAKEFLGREIDTTELRLYPYLDYLMKNEQQIKPTAVNAKDRKVLAILRSEGHIEGGASRLSMTKEFYDYINQVLWLGYVVSAYS</sequence>
<organism evidence="1">
    <name type="scientific">marine sediment metagenome</name>
    <dbReference type="NCBI Taxonomy" id="412755"/>
    <lineage>
        <taxon>unclassified sequences</taxon>
        <taxon>metagenomes</taxon>
        <taxon>ecological metagenomes</taxon>
    </lineage>
</organism>